<keyword evidence="14" id="KW-1185">Reference proteome</keyword>
<reference evidence="13 14" key="1">
    <citation type="journal article" date="2019" name="Int. J. Syst. Evol. Microbiol.">
        <title>The Global Catalogue of Microorganisms (GCM) 10K type strain sequencing project: providing services to taxonomists for standard genome sequencing and annotation.</title>
        <authorList>
            <consortium name="The Broad Institute Genomics Platform"/>
            <consortium name="The Broad Institute Genome Sequencing Center for Infectious Disease"/>
            <person name="Wu L."/>
            <person name="Ma J."/>
        </authorList>
    </citation>
    <scope>NUCLEOTIDE SEQUENCE [LARGE SCALE GENOMIC DNA]</scope>
    <source>
        <strain evidence="13 14">JCM 13250</strain>
    </source>
</reference>
<evidence type="ECO:0000313" key="14">
    <source>
        <dbReference type="Proteomes" id="UP001500218"/>
    </source>
</evidence>
<keyword evidence="4 9" id="KW-0812">Transmembrane</keyword>
<keyword evidence="7 9" id="KW-1133">Transmembrane helix</keyword>
<evidence type="ECO:0000256" key="6">
    <source>
        <dbReference type="ARBA" id="ARBA00022801"/>
    </source>
</evidence>
<comment type="subcellular location">
    <subcellularLocation>
        <location evidence="9">Cell membrane</location>
        <topology evidence="9">Multi-pass membrane protein</topology>
    </subcellularLocation>
</comment>
<dbReference type="NCBIfam" id="TIGR00077">
    <property type="entry name" value="lspA"/>
    <property type="match status" value="1"/>
</dbReference>
<dbReference type="PANTHER" id="PTHR33695">
    <property type="entry name" value="LIPOPROTEIN SIGNAL PEPTIDASE"/>
    <property type="match status" value="1"/>
</dbReference>
<feature type="transmembrane region" description="Helical" evidence="9">
    <location>
        <begin position="32"/>
        <end position="54"/>
    </location>
</feature>
<keyword evidence="5 9" id="KW-0064">Aspartyl protease</keyword>
<evidence type="ECO:0000256" key="7">
    <source>
        <dbReference type="ARBA" id="ARBA00022989"/>
    </source>
</evidence>
<evidence type="ECO:0000256" key="8">
    <source>
        <dbReference type="ARBA" id="ARBA00023136"/>
    </source>
</evidence>
<feature type="transmembrane region" description="Helical" evidence="9">
    <location>
        <begin position="91"/>
        <end position="107"/>
    </location>
</feature>
<evidence type="ECO:0000256" key="12">
    <source>
        <dbReference type="SAM" id="MobiDB-lite"/>
    </source>
</evidence>
<keyword evidence="3 9" id="KW-0645">Protease</keyword>
<comment type="pathway">
    <text evidence="9">Protein modification; lipoprotein biosynthesis (signal peptide cleavage).</text>
</comment>
<comment type="function">
    <text evidence="9 10">This protein specifically catalyzes the removal of signal peptides from prolipoproteins.</text>
</comment>
<evidence type="ECO:0000256" key="11">
    <source>
        <dbReference type="RuleBase" id="RU004181"/>
    </source>
</evidence>
<dbReference type="HAMAP" id="MF_00161">
    <property type="entry name" value="LspA"/>
    <property type="match status" value="1"/>
</dbReference>
<evidence type="ECO:0000256" key="5">
    <source>
        <dbReference type="ARBA" id="ARBA00022750"/>
    </source>
</evidence>
<keyword evidence="8 9" id="KW-0472">Membrane</keyword>
<dbReference type="Proteomes" id="UP001500218">
    <property type="component" value="Unassembled WGS sequence"/>
</dbReference>
<evidence type="ECO:0000256" key="4">
    <source>
        <dbReference type="ARBA" id="ARBA00022692"/>
    </source>
</evidence>
<dbReference type="PROSITE" id="PS00855">
    <property type="entry name" value="SPASE_II"/>
    <property type="match status" value="1"/>
</dbReference>
<keyword evidence="2 9" id="KW-1003">Cell membrane</keyword>
<feature type="active site" evidence="9">
    <location>
        <position position="167"/>
    </location>
</feature>
<sequence>MTPDLLSPGSEGDHRDAVEEDQPIPLTARRRAWVVLASTAAVAIILDVITKTLAIQHLSGQESVRLLGGAVYLTFTRNAGAAFSIGTNLTWIFPIIAIFVCGVIVVLARKLASLPWAVAIGLILGGAMGNLGDRLFRSPGPFRGHVVDFISVFGDAGERFPVFNVADSALTCGVVLAILLELTGRRRDGLPADTDAHGS</sequence>
<comment type="catalytic activity">
    <reaction evidence="9 10">
        <text>Release of signal peptides from bacterial membrane prolipoproteins. Hydrolyzes -Xaa-Yaa-Zaa-|-(S,diacylglyceryl)Cys-, in which Xaa is hydrophobic (preferably Leu), and Yaa (Ala or Ser) and Zaa (Gly or Ala) have small, neutral side chains.</text>
        <dbReference type="EC" id="3.4.23.36"/>
    </reaction>
</comment>
<dbReference type="Pfam" id="PF01252">
    <property type="entry name" value="Peptidase_A8"/>
    <property type="match status" value="1"/>
</dbReference>
<protein>
    <recommendedName>
        <fullName evidence="9">Lipoprotein signal peptidase</fullName>
        <ecNumber evidence="9">3.4.23.36</ecNumber>
    </recommendedName>
    <alternativeName>
        <fullName evidence="9">Prolipoprotein signal peptidase</fullName>
    </alternativeName>
    <alternativeName>
        <fullName evidence="9">Signal peptidase II</fullName>
        <shortName evidence="9">SPase II</shortName>
    </alternativeName>
</protein>
<dbReference type="PANTHER" id="PTHR33695:SF1">
    <property type="entry name" value="LIPOPROTEIN SIGNAL PEPTIDASE"/>
    <property type="match status" value="1"/>
</dbReference>
<feature type="region of interest" description="Disordered" evidence="12">
    <location>
        <begin position="1"/>
        <end position="21"/>
    </location>
</feature>
<feature type="transmembrane region" description="Helical" evidence="9">
    <location>
        <begin position="162"/>
        <end position="180"/>
    </location>
</feature>
<evidence type="ECO:0000256" key="1">
    <source>
        <dbReference type="ARBA" id="ARBA00006139"/>
    </source>
</evidence>
<dbReference type="EMBL" id="BAAALT010000227">
    <property type="protein sequence ID" value="GAA1826174.1"/>
    <property type="molecule type" value="Genomic_DNA"/>
</dbReference>
<proteinExistence type="inferred from homology"/>
<comment type="caution">
    <text evidence="13">The sequence shown here is derived from an EMBL/GenBank/DDBJ whole genome shotgun (WGS) entry which is preliminary data.</text>
</comment>
<name>A0ABN2MHX2_9ACTN</name>
<organism evidence="13 14">
    <name type="scientific">Luedemannella flava</name>
    <dbReference type="NCBI Taxonomy" id="349316"/>
    <lineage>
        <taxon>Bacteria</taxon>
        <taxon>Bacillati</taxon>
        <taxon>Actinomycetota</taxon>
        <taxon>Actinomycetes</taxon>
        <taxon>Micromonosporales</taxon>
        <taxon>Micromonosporaceae</taxon>
        <taxon>Luedemannella</taxon>
    </lineage>
</organism>
<evidence type="ECO:0000256" key="9">
    <source>
        <dbReference type="HAMAP-Rule" id="MF_00161"/>
    </source>
</evidence>
<keyword evidence="6 9" id="KW-0378">Hydrolase</keyword>
<feature type="active site" evidence="9">
    <location>
        <position position="148"/>
    </location>
</feature>
<evidence type="ECO:0000313" key="13">
    <source>
        <dbReference type="EMBL" id="GAA1826174.1"/>
    </source>
</evidence>
<evidence type="ECO:0000256" key="3">
    <source>
        <dbReference type="ARBA" id="ARBA00022670"/>
    </source>
</evidence>
<comment type="similarity">
    <text evidence="1 9 11">Belongs to the peptidase A8 family.</text>
</comment>
<dbReference type="PRINTS" id="PR00781">
    <property type="entry name" value="LIPOSIGPTASE"/>
</dbReference>
<gene>
    <name evidence="9 13" type="primary">lspA</name>
    <name evidence="13" type="ORF">GCM10009682_52300</name>
</gene>
<evidence type="ECO:0000256" key="10">
    <source>
        <dbReference type="RuleBase" id="RU000594"/>
    </source>
</evidence>
<dbReference type="EC" id="3.4.23.36" evidence="9"/>
<dbReference type="InterPro" id="IPR001872">
    <property type="entry name" value="Peptidase_A8"/>
</dbReference>
<accession>A0ABN2MHX2</accession>
<feature type="transmembrane region" description="Helical" evidence="9">
    <location>
        <begin position="114"/>
        <end position="132"/>
    </location>
</feature>
<evidence type="ECO:0000256" key="2">
    <source>
        <dbReference type="ARBA" id="ARBA00022475"/>
    </source>
</evidence>